<proteinExistence type="predicted"/>
<dbReference type="InterPro" id="IPR002372">
    <property type="entry name" value="PQQ_rpt_dom"/>
</dbReference>
<dbReference type="SUPFAM" id="SSF56300">
    <property type="entry name" value="Metallo-dependent phosphatases"/>
    <property type="match status" value="1"/>
</dbReference>
<gene>
    <name evidence="4" type="ORF">F5984_03570</name>
</gene>
<dbReference type="PANTHER" id="PTHR34512:SF30">
    <property type="entry name" value="OUTER MEMBRANE PROTEIN ASSEMBLY FACTOR BAMB"/>
    <property type="match status" value="1"/>
</dbReference>
<dbReference type="PANTHER" id="PTHR34512">
    <property type="entry name" value="CELL SURFACE PROTEIN"/>
    <property type="match status" value="1"/>
</dbReference>
<evidence type="ECO:0000259" key="1">
    <source>
        <dbReference type="Pfam" id="PF00149"/>
    </source>
</evidence>
<dbReference type="Gene3D" id="3.60.21.10">
    <property type="match status" value="1"/>
</dbReference>
<name>A0A7J5U5V7_9BACT</name>
<evidence type="ECO:0000313" key="5">
    <source>
        <dbReference type="Proteomes" id="UP000488299"/>
    </source>
</evidence>
<dbReference type="InterPro" id="IPR029052">
    <property type="entry name" value="Metallo-depent_PP-like"/>
</dbReference>
<dbReference type="InterPro" id="IPR004843">
    <property type="entry name" value="Calcineurin-like_PHP"/>
</dbReference>
<dbReference type="Gene3D" id="2.130.10.10">
    <property type="entry name" value="YVTN repeat-like/Quinoprotein amine dehydrogenase"/>
    <property type="match status" value="1"/>
</dbReference>
<dbReference type="Gene3D" id="2.40.128.630">
    <property type="match status" value="1"/>
</dbReference>
<evidence type="ECO:0000259" key="2">
    <source>
        <dbReference type="Pfam" id="PF01011"/>
    </source>
</evidence>
<dbReference type="InterPro" id="IPR018391">
    <property type="entry name" value="PQQ_b-propeller_rpt"/>
</dbReference>
<dbReference type="SMART" id="SM00564">
    <property type="entry name" value="PQQ"/>
    <property type="match status" value="7"/>
</dbReference>
<organism evidence="4 5">
    <name type="scientific">Rudanella paleaurantiibacter</name>
    <dbReference type="NCBI Taxonomy" id="2614655"/>
    <lineage>
        <taxon>Bacteria</taxon>
        <taxon>Pseudomonadati</taxon>
        <taxon>Bacteroidota</taxon>
        <taxon>Cytophagia</taxon>
        <taxon>Cytophagales</taxon>
        <taxon>Cytophagaceae</taxon>
        <taxon>Rudanella</taxon>
    </lineage>
</organism>
<reference evidence="4 5" key="1">
    <citation type="submission" date="2019-10" db="EMBL/GenBank/DDBJ databases">
        <title>Rudanella paleaurantiibacter sp. nov., isolated from sludge.</title>
        <authorList>
            <person name="Xu S.Q."/>
        </authorList>
    </citation>
    <scope>NUCLEOTIDE SEQUENCE [LARGE SCALE GENOMIC DNA]</scope>
    <source>
        <strain evidence="4 5">HX-22-17</strain>
    </source>
</reference>
<feature type="domain" description="Pyrrolo-quinoline quinone repeat" evidence="3">
    <location>
        <begin position="291"/>
        <end position="413"/>
    </location>
</feature>
<feature type="domain" description="Calcineurin-like phosphoesterase" evidence="1">
    <location>
        <begin position="24"/>
        <end position="201"/>
    </location>
</feature>
<feature type="domain" description="Pyrrolo-quinoline quinone repeat" evidence="2">
    <location>
        <begin position="462"/>
        <end position="505"/>
    </location>
</feature>
<accession>A0A7J5U5V7</accession>
<dbReference type="Pfam" id="PF13360">
    <property type="entry name" value="PQQ_2"/>
    <property type="match status" value="1"/>
</dbReference>
<dbReference type="InterPro" id="IPR011047">
    <property type="entry name" value="Quinoprotein_ADH-like_sf"/>
</dbReference>
<evidence type="ECO:0000259" key="3">
    <source>
        <dbReference type="Pfam" id="PF13360"/>
    </source>
</evidence>
<dbReference type="RefSeq" id="WP_152122827.1">
    <property type="nucleotide sequence ID" value="NZ_WELI01000001.1"/>
</dbReference>
<dbReference type="EMBL" id="WELI01000001">
    <property type="protein sequence ID" value="KAB7733031.1"/>
    <property type="molecule type" value="Genomic_DNA"/>
</dbReference>
<keyword evidence="5" id="KW-1185">Reference proteome</keyword>
<protein>
    <submittedName>
        <fullName evidence="4">PQQ-binding-like beta-propeller repeat protein</fullName>
    </submittedName>
</protein>
<dbReference type="GO" id="GO:0016787">
    <property type="term" value="F:hydrolase activity"/>
    <property type="evidence" value="ECO:0007669"/>
    <property type="project" value="InterPro"/>
</dbReference>
<dbReference type="AlphaFoldDB" id="A0A7J5U5V7"/>
<dbReference type="InterPro" id="IPR015943">
    <property type="entry name" value="WD40/YVTN_repeat-like_dom_sf"/>
</dbReference>
<dbReference type="SUPFAM" id="SSF50998">
    <property type="entry name" value="Quinoprotein alcohol dehydrogenase-like"/>
    <property type="match status" value="1"/>
</dbReference>
<dbReference type="Pfam" id="PF01011">
    <property type="entry name" value="PQQ"/>
    <property type="match status" value="1"/>
</dbReference>
<dbReference type="Pfam" id="PF00149">
    <property type="entry name" value="Metallophos"/>
    <property type="match status" value="1"/>
</dbReference>
<dbReference type="Gene3D" id="2.40.10.480">
    <property type="match status" value="1"/>
</dbReference>
<dbReference type="Proteomes" id="UP000488299">
    <property type="component" value="Unassembled WGS sequence"/>
</dbReference>
<evidence type="ECO:0000313" key="4">
    <source>
        <dbReference type="EMBL" id="KAB7733031.1"/>
    </source>
</evidence>
<sequence>MRFRGLSFLICFGWFCTVAVGQPIRFAFVTDTHVGAPETAAEDLRRTVADINALPNIDFVVFTGDVTDFGTEEELTTAKRIMDGLTRKWYIFPGNHDTKWSENGCNRFREVFGAERFAFDFGKYRFIGCGSGPNMRMSPGLVAREDVLWLRAEVEKLRGTDRPVIFMNHYPLDDALANWYLLTDELKKTNVQAALCGHGHANKAMNYEGIPATMGRSNLRAKDAVGGYNLVTIRNDTMTFAVRTPTVGAQAGQTALPWRTIVLENHRFGQASKPYPRPSYAVNEQYPQVQAVWEKQDSSDVGAGIVSDGTYAFYPNTNGNLVALSLADGSVKWRFQTGGKVYSTPALHKNRLVFASTDGTIYCLDTRTGRQRWARKTGKAIVASPLIDRKTVYIGSSEGKFRALALKNGAEQWTFDKVNGFIESIPVADKDRVYVGSWGSTLYALNRQTGALDWSWTNGKSRNFSPAAGTPQIVGGRIFLQTPDRTVTALDAQTGREIWKSNKHKGFESSGLSEDGSLVYVKCMNDTLWALSTRSAQLQPEWFVNCRYGYEISPSPVTERGGYIFIPTDDGAVYAVDRQTRQVAWAHKLSNAMVNRIWPLNGREVLVTTMDGKVARLRF</sequence>
<comment type="caution">
    <text evidence="4">The sequence shown here is derived from an EMBL/GenBank/DDBJ whole genome shotgun (WGS) entry which is preliminary data.</text>
</comment>